<organism evidence="3">
    <name type="scientific">Setaria italica</name>
    <name type="common">Foxtail millet</name>
    <name type="synonym">Panicum italicum</name>
    <dbReference type="NCBI Taxonomy" id="4555"/>
    <lineage>
        <taxon>Eukaryota</taxon>
        <taxon>Viridiplantae</taxon>
        <taxon>Streptophyta</taxon>
        <taxon>Embryophyta</taxon>
        <taxon>Tracheophyta</taxon>
        <taxon>Spermatophyta</taxon>
        <taxon>Magnoliopsida</taxon>
        <taxon>Liliopsida</taxon>
        <taxon>Poales</taxon>
        <taxon>Poaceae</taxon>
        <taxon>PACMAD clade</taxon>
        <taxon>Panicoideae</taxon>
        <taxon>Panicodae</taxon>
        <taxon>Paniceae</taxon>
        <taxon>Cenchrinae</taxon>
        <taxon>Setaria</taxon>
    </lineage>
</organism>
<feature type="compositionally biased region" description="Basic and acidic residues" evidence="1">
    <location>
        <begin position="156"/>
        <end position="172"/>
    </location>
</feature>
<dbReference type="InterPro" id="IPR036392">
    <property type="entry name" value="PLAT/LH2_dom_sf"/>
</dbReference>
<evidence type="ECO:0000256" key="2">
    <source>
        <dbReference type="SAM" id="SignalP"/>
    </source>
</evidence>
<keyword evidence="5" id="KW-1185">Reference proteome</keyword>
<gene>
    <name evidence="4" type="primary">LOC101755642</name>
    <name evidence="3" type="ORF">SETIT_3G102200v2</name>
</gene>
<dbReference type="OrthoDB" id="817978at2759"/>
<evidence type="ECO:0000313" key="4">
    <source>
        <dbReference type="EnsemblPlants" id="KQL13781"/>
    </source>
</evidence>
<sequence length="190" mass="19715">MAAPGAATSPPRALPPLLLALLLLALAPCSSAAGRRACTYTLRVKTSCASPARTSDAVSVAFGDAYRNEVHAPRLPTAAGTGPGGSRALERCGTDTFRVAGPCGYGVCYLYLRRSGRDGWAPEWVQVVQPGPRSGDAPATATFYFGDPLPDGVWYGHDRCPKSKASTDDDHPATTTGAPRASNSSAPPQE</sequence>
<feature type="region of interest" description="Disordered" evidence="1">
    <location>
        <begin position="156"/>
        <end position="190"/>
    </location>
</feature>
<dbReference type="EMBL" id="AGNK02001480">
    <property type="status" value="NOT_ANNOTATED_CDS"/>
    <property type="molecule type" value="Genomic_DNA"/>
</dbReference>
<evidence type="ECO:0000313" key="5">
    <source>
        <dbReference type="Proteomes" id="UP000004995"/>
    </source>
</evidence>
<evidence type="ECO:0000313" key="3">
    <source>
        <dbReference type="EMBL" id="RCV16003.1"/>
    </source>
</evidence>
<dbReference type="FunCoup" id="K3Z9X6">
    <property type="interactions" value="779"/>
</dbReference>
<feature type="signal peptide" evidence="2">
    <location>
        <begin position="1"/>
        <end position="32"/>
    </location>
</feature>
<keyword evidence="2" id="KW-0732">Signal</keyword>
<dbReference type="EnsemblPlants" id="KQL13781">
    <property type="protein sequence ID" value="KQL13781"/>
    <property type="gene ID" value="SETIT_023347mg"/>
</dbReference>
<dbReference type="InterPro" id="IPR010417">
    <property type="entry name" value="Embryo-specific_ATS3"/>
</dbReference>
<reference evidence="3" key="2">
    <citation type="submission" date="2015-07" db="EMBL/GenBank/DDBJ databases">
        <authorList>
            <person name="Noorani M."/>
        </authorList>
    </citation>
    <scope>NUCLEOTIDE SEQUENCE</scope>
    <source>
        <strain evidence="3">Yugu1</strain>
    </source>
</reference>
<dbReference type="RefSeq" id="XP_004960815.1">
    <property type="nucleotide sequence ID" value="XM_004960758.4"/>
</dbReference>
<dbReference type="Pfam" id="PF06232">
    <property type="entry name" value="ATS3"/>
    <property type="match status" value="1"/>
</dbReference>
<dbReference type="OMA" id="GHDRCPK"/>
<dbReference type="PANTHER" id="PTHR31718:SF27">
    <property type="entry name" value="OS05G0171200 PROTEIN"/>
    <property type="match status" value="1"/>
</dbReference>
<evidence type="ECO:0000256" key="1">
    <source>
        <dbReference type="SAM" id="MobiDB-lite"/>
    </source>
</evidence>
<reference evidence="3 5" key="1">
    <citation type="journal article" date="2012" name="Nat. Biotechnol.">
        <title>Reference genome sequence of the model plant Setaria.</title>
        <authorList>
            <person name="Bennetzen J.L."/>
            <person name="Schmutz J."/>
            <person name="Wang H."/>
            <person name="Percifield R."/>
            <person name="Hawkins J."/>
            <person name="Pontaroli A.C."/>
            <person name="Estep M."/>
            <person name="Feng L."/>
            <person name="Vaughn J.N."/>
            <person name="Grimwood J."/>
            <person name="Jenkins J."/>
            <person name="Barry K."/>
            <person name="Lindquist E."/>
            <person name="Hellsten U."/>
            <person name="Deshpande S."/>
            <person name="Wang X."/>
            <person name="Wu X."/>
            <person name="Mitros T."/>
            <person name="Triplett J."/>
            <person name="Yang X."/>
            <person name="Ye C.Y."/>
            <person name="Mauro-Herrera M."/>
            <person name="Wang L."/>
            <person name="Li P."/>
            <person name="Sharma M."/>
            <person name="Sharma R."/>
            <person name="Ronald P.C."/>
            <person name="Panaud O."/>
            <person name="Kellogg E.A."/>
            <person name="Brutnell T.P."/>
            <person name="Doust A.N."/>
            <person name="Tuskan G.A."/>
            <person name="Rokhsar D."/>
            <person name="Devos K.M."/>
        </authorList>
    </citation>
    <scope>NUCLEOTIDE SEQUENCE [LARGE SCALE GENOMIC DNA]</scope>
    <source>
        <strain evidence="5">cv. Yugu1</strain>
        <strain evidence="3">Yugu1</strain>
    </source>
</reference>
<dbReference type="STRING" id="4555.K3Z9X6"/>
<reference evidence="4" key="3">
    <citation type="submission" date="2018-08" db="UniProtKB">
        <authorList>
            <consortium name="EnsemblPlants"/>
        </authorList>
    </citation>
    <scope>IDENTIFICATION</scope>
    <source>
        <strain evidence="4">Yugu1</strain>
    </source>
</reference>
<feature type="chain" id="PRO_5010127583" evidence="2">
    <location>
        <begin position="33"/>
        <end position="190"/>
    </location>
</feature>
<dbReference type="KEGG" id="sita:101755642"/>
<accession>K3Z9X6</accession>
<proteinExistence type="predicted"/>
<dbReference type="SUPFAM" id="SSF49723">
    <property type="entry name" value="Lipase/lipooxygenase domain (PLAT/LH2 domain)"/>
    <property type="match status" value="1"/>
</dbReference>
<dbReference type="eggNOG" id="ENOG502S14I">
    <property type="taxonomic scope" value="Eukaryota"/>
</dbReference>
<dbReference type="AlphaFoldDB" id="K3Z9X6"/>
<dbReference type="PANTHER" id="PTHR31718">
    <property type="entry name" value="PLAT DOMAIN-CONTAINING PROTEIN"/>
    <property type="match status" value="1"/>
</dbReference>
<dbReference type="HOGENOM" id="CLU_102727_1_0_1"/>
<protein>
    <submittedName>
        <fullName evidence="3 4">Uncharacterized protein</fullName>
    </submittedName>
</protein>
<name>K3Z9X6_SETIT</name>
<dbReference type="EMBL" id="CM003530">
    <property type="protein sequence ID" value="RCV16003.1"/>
    <property type="molecule type" value="Genomic_DNA"/>
</dbReference>
<dbReference type="CDD" id="cd00113">
    <property type="entry name" value="PLAT"/>
    <property type="match status" value="1"/>
</dbReference>
<dbReference type="Gramene" id="KQL13781">
    <property type="protein sequence ID" value="KQL13781"/>
    <property type="gene ID" value="SETIT_023347mg"/>
</dbReference>
<dbReference type="Proteomes" id="UP000004995">
    <property type="component" value="Unassembled WGS sequence"/>
</dbReference>
<dbReference type="GeneID" id="101755642"/>
<feature type="compositionally biased region" description="Polar residues" evidence="1">
    <location>
        <begin position="173"/>
        <end position="190"/>
    </location>
</feature>